<dbReference type="AlphaFoldDB" id="A0A2J6TS76"/>
<dbReference type="InParanoid" id="A0A2J6TS76"/>
<evidence type="ECO:0000313" key="1">
    <source>
        <dbReference type="EMBL" id="PMD65865.1"/>
    </source>
</evidence>
<proteinExistence type="predicted"/>
<keyword evidence="2" id="KW-1185">Reference proteome</keyword>
<dbReference type="GeneID" id="36578713"/>
<protein>
    <submittedName>
        <fullName evidence="1">Uncharacterized protein</fullName>
    </submittedName>
</protein>
<sequence>MAPRSPRRKFRCSSILVSSSLAVFPKEGSCDVCPSVAGGECCVQVLELGNVPQDRSVGCSFRDAALACALLSACARKLFVRGVGVQFACQRHPFGHRSIFLQPILTFNLIGPPGIEDSTLACWLWDTG</sequence>
<organism evidence="1 2">
    <name type="scientific">Hyaloscypha bicolor E</name>
    <dbReference type="NCBI Taxonomy" id="1095630"/>
    <lineage>
        <taxon>Eukaryota</taxon>
        <taxon>Fungi</taxon>
        <taxon>Dikarya</taxon>
        <taxon>Ascomycota</taxon>
        <taxon>Pezizomycotina</taxon>
        <taxon>Leotiomycetes</taxon>
        <taxon>Helotiales</taxon>
        <taxon>Hyaloscyphaceae</taxon>
        <taxon>Hyaloscypha</taxon>
        <taxon>Hyaloscypha bicolor</taxon>
    </lineage>
</organism>
<accession>A0A2J6TS76</accession>
<evidence type="ECO:0000313" key="2">
    <source>
        <dbReference type="Proteomes" id="UP000235371"/>
    </source>
</evidence>
<reference evidence="1 2" key="1">
    <citation type="submission" date="2016-04" db="EMBL/GenBank/DDBJ databases">
        <title>A degradative enzymes factory behind the ericoid mycorrhizal symbiosis.</title>
        <authorList>
            <consortium name="DOE Joint Genome Institute"/>
            <person name="Martino E."/>
            <person name="Morin E."/>
            <person name="Grelet G."/>
            <person name="Kuo A."/>
            <person name="Kohler A."/>
            <person name="Daghino S."/>
            <person name="Barry K."/>
            <person name="Choi C."/>
            <person name="Cichocki N."/>
            <person name="Clum A."/>
            <person name="Copeland A."/>
            <person name="Hainaut M."/>
            <person name="Haridas S."/>
            <person name="Labutti K."/>
            <person name="Lindquist E."/>
            <person name="Lipzen A."/>
            <person name="Khouja H.-R."/>
            <person name="Murat C."/>
            <person name="Ohm R."/>
            <person name="Olson A."/>
            <person name="Spatafora J."/>
            <person name="Veneault-Fourrey C."/>
            <person name="Henrissat B."/>
            <person name="Grigoriev I."/>
            <person name="Martin F."/>
            <person name="Perotto S."/>
        </authorList>
    </citation>
    <scope>NUCLEOTIDE SEQUENCE [LARGE SCALE GENOMIC DNA]</scope>
    <source>
        <strain evidence="1 2">E</strain>
    </source>
</reference>
<dbReference type="RefSeq" id="XP_024742769.1">
    <property type="nucleotide sequence ID" value="XM_024870631.1"/>
</dbReference>
<name>A0A2J6TS76_9HELO</name>
<dbReference type="Proteomes" id="UP000235371">
    <property type="component" value="Unassembled WGS sequence"/>
</dbReference>
<gene>
    <name evidence="1" type="ORF">K444DRAFT_155041</name>
</gene>
<dbReference type="EMBL" id="KZ613745">
    <property type="protein sequence ID" value="PMD65865.1"/>
    <property type="molecule type" value="Genomic_DNA"/>
</dbReference>